<feature type="transmembrane region" description="Helical" evidence="1">
    <location>
        <begin position="90"/>
        <end position="114"/>
    </location>
</feature>
<keyword evidence="1" id="KW-1133">Transmembrane helix</keyword>
<accession>A0A8D8TTG8</accession>
<sequence>MVGIGNIFYTVYNVMMRNVNVLMLESMGRNMYVMVGNVIFYTVDVMNVNILVKSMSRNMYIMLVSNVNMFDINVVRYWNRFDSFDIDNMIVIRVIVIVISVQQVIGEYVVNIVLIK</sequence>
<name>A0A8D8TTG8_9HEMI</name>
<evidence type="ECO:0000256" key="1">
    <source>
        <dbReference type="SAM" id="Phobius"/>
    </source>
</evidence>
<reference evidence="2" key="1">
    <citation type="submission" date="2021-05" db="EMBL/GenBank/DDBJ databases">
        <authorList>
            <person name="Alioto T."/>
            <person name="Alioto T."/>
            <person name="Gomez Garrido J."/>
        </authorList>
    </citation>
    <scope>NUCLEOTIDE SEQUENCE</scope>
</reference>
<protein>
    <submittedName>
        <fullName evidence="2">Uncharacterized protein</fullName>
    </submittedName>
</protein>
<dbReference type="AlphaFoldDB" id="A0A8D8TTG8"/>
<keyword evidence="1" id="KW-0472">Membrane</keyword>
<feature type="transmembrane region" description="Helical" evidence="1">
    <location>
        <begin position="31"/>
        <end position="52"/>
    </location>
</feature>
<proteinExistence type="predicted"/>
<organism evidence="2">
    <name type="scientific">Cacopsylla melanoneura</name>
    <dbReference type="NCBI Taxonomy" id="428564"/>
    <lineage>
        <taxon>Eukaryota</taxon>
        <taxon>Metazoa</taxon>
        <taxon>Ecdysozoa</taxon>
        <taxon>Arthropoda</taxon>
        <taxon>Hexapoda</taxon>
        <taxon>Insecta</taxon>
        <taxon>Pterygota</taxon>
        <taxon>Neoptera</taxon>
        <taxon>Paraneoptera</taxon>
        <taxon>Hemiptera</taxon>
        <taxon>Sternorrhyncha</taxon>
        <taxon>Psylloidea</taxon>
        <taxon>Psyllidae</taxon>
        <taxon>Psyllinae</taxon>
        <taxon>Cacopsylla</taxon>
    </lineage>
</organism>
<evidence type="ECO:0000313" key="2">
    <source>
        <dbReference type="EMBL" id="CAG6692654.1"/>
    </source>
</evidence>
<dbReference type="EMBL" id="HBUF01308310">
    <property type="protein sequence ID" value="CAG6692654.1"/>
    <property type="molecule type" value="Transcribed_RNA"/>
</dbReference>
<keyword evidence="1" id="KW-0812">Transmembrane</keyword>